<sequence>AGLFCACLKGAEKIKSLKPVVWHGHGSVMIWRSFAEAGHVQLTTVEIPMSSDMYRRDRRRLGKI</sequence>
<dbReference type="Ensembl" id="ENSPLAT00000015902.1">
    <property type="protein sequence ID" value="ENSPLAP00000000758.1"/>
    <property type="gene ID" value="ENSPLAG00000001647.1"/>
</dbReference>
<reference evidence="1" key="2">
    <citation type="submission" date="2025-09" db="UniProtKB">
        <authorList>
            <consortium name="Ensembl"/>
        </authorList>
    </citation>
    <scope>IDENTIFICATION</scope>
</reference>
<reference evidence="1" key="1">
    <citation type="submission" date="2025-08" db="UniProtKB">
        <authorList>
            <consortium name="Ensembl"/>
        </authorList>
    </citation>
    <scope>IDENTIFICATION</scope>
</reference>
<evidence type="ECO:0000313" key="1">
    <source>
        <dbReference type="Ensembl" id="ENSPLAP00000000758.1"/>
    </source>
</evidence>
<organism evidence="1 2">
    <name type="scientific">Poecilia latipinna</name>
    <name type="common">sailfin molly</name>
    <dbReference type="NCBI Taxonomy" id="48699"/>
    <lineage>
        <taxon>Eukaryota</taxon>
        <taxon>Metazoa</taxon>
        <taxon>Chordata</taxon>
        <taxon>Craniata</taxon>
        <taxon>Vertebrata</taxon>
        <taxon>Euteleostomi</taxon>
        <taxon>Actinopterygii</taxon>
        <taxon>Neopterygii</taxon>
        <taxon>Teleostei</taxon>
        <taxon>Neoteleostei</taxon>
        <taxon>Acanthomorphata</taxon>
        <taxon>Ovalentaria</taxon>
        <taxon>Atherinomorphae</taxon>
        <taxon>Cyprinodontiformes</taxon>
        <taxon>Poeciliidae</taxon>
        <taxon>Poeciliinae</taxon>
        <taxon>Poecilia</taxon>
    </lineage>
</organism>
<dbReference type="Proteomes" id="UP000261500">
    <property type="component" value="Unplaced"/>
</dbReference>
<dbReference type="AlphaFoldDB" id="A0A3B3TJJ1"/>
<keyword evidence="2" id="KW-1185">Reference proteome</keyword>
<name>A0A3B3TJJ1_9TELE</name>
<accession>A0A3B3TJJ1</accession>
<evidence type="ECO:0000313" key="2">
    <source>
        <dbReference type="Proteomes" id="UP000261500"/>
    </source>
</evidence>
<proteinExistence type="predicted"/>
<protein>
    <submittedName>
        <fullName evidence="1">Uncharacterized protein</fullName>
    </submittedName>
</protein>